<dbReference type="CDD" id="cd11534">
    <property type="entry name" value="NTP-PPase_HisIE_like"/>
    <property type="match status" value="1"/>
</dbReference>
<dbReference type="NCBIfam" id="TIGR03188">
    <property type="entry name" value="histidine_hisI"/>
    <property type="match status" value="1"/>
</dbReference>
<dbReference type="eggNOG" id="COG0140">
    <property type="taxonomic scope" value="Bacteria"/>
</dbReference>
<evidence type="ECO:0000256" key="7">
    <source>
        <dbReference type="ARBA" id="ARBA00022801"/>
    </source>
</evidence>
<dbReference type="Pfam" id="PF01503">
    <property type="entry name" value="PRA-PH"/>
    <property type="match status" value="1"/>
</dbReference>
<evidence type="ECO:0000256" key="5">
    <source>
        <dbReference type="ARBA" id="ARBA00022605"/>
    </source>
</evidence>
<feature type="compositionally biased region" description="Basic and acidic residues" evidence="10">
    <location>
        <begin position="85"/>
        <end position="99"/>
    </location>
</feature>
<comment type="pathway">
    <text evidence="2">Amino-acid biosynthesis; L-histidine biosynthesis; L-histidine from 5-phospho-alpha-D-ribose 1-diphosphate: step 2/9.</text>
</comment>
<comment type="caution">
    <text evidence="11">The sequence shown here is derived from an EMBL/GenBank/DDBJ whole genome shotgun (WGS) entry which is preliminary data.</text>
</comment>
<keyword evidence="6" id="KW-0547">Nucleotide-binding</keyword>
<keyword evidence="7 11" id="KW-0378">Hydrolase</keyword>
<dbReference type="STRING" id="1316936.K678_07772"/>
<accession>S9TUA4</accession>
<organism evidence="11 12">
    <name type="scientific">Magnetospirillum fulvum MGU-K5</name>
    <dbReference type="NCBI Taxonomy" id="1316936"/>
    <lineage>
        <taxon>Bacteria</taxon>
        <taxon>Pseudomonadati</taxon>
        <taxon>Pseudomonadota</taxon>
        <taxon>Alphaproteobacteria</taxon>
        <taxon>Rhodospirillales</taxon>
        <taxon>Rhodospirillaceae</taxon>
        <taxon>Magnetospirillum</taxon>
    </lineage>
</organism>
<evidence type="ECO:0000313" key="11">
    <source>
        <dbReference type="EMBL" id="EPY02065.1"/>
    </source>
</evidence>
<dbReference type="AlphaFoldDB" id="S9TUA4"/>
<comment type="catalytic activity">
    <reaction evidence="1">
        <text>1-(5-phospho-beta-D-ribosyl)-ATP + H2O = 1-(5-phospho-beta-D-ribosyl)-5'-AMP + diphosphate + H(+)</text>
        <dbReference type="Rhea" id="RHEA:22828"/>
        <dbReference type="ChEBI" id="CHEBI:15377"/>
        <dbReference type="ChEBI" id="CHEBI:15378"/>
        <dbReference type="ChEBI" id="CHEBI:33019"/>
        <dbReference type="ChEBI" id="CHEBI:59457"/>
        <dbReference type="ChEBI" id="CHEBI:73183"/>
        <dbReference type="EC" id="3.6.1.31"/>
    </reaction>
</comment>
<evidence type="ECO:0000256" key="3">
    <source>
        <dbReference type="ARBA" id="ARBA00009392"/>
    </source>
</evidence>
<dbReference type="GO" id="GO:0004636">
    <property type="term" value="F:phosphoribosyl-ATP diphosphatase activity"/>
    <property type="evidence" value="ECO:0007669"/>
    <property type="project" value="UniProtKB-EC"/>
</dbReference>
<evidence type="ECO:0000256" key="2">
    <source>
        <dbReference type="ARBA" id="ARBA00005204"/>
    </source>
</evidence>
<dbReference type="Proteomes" id="UP000015350">
    <property type="component" value="Unassembled WGS sequence"/>
</dbReference>
<keyword evidence="8" id="KW-0067">ATP-binding</keyword>
<dbReference type="InterPro" id="IPR021130">
    <property type="entry name" value="PRib-ATP_PPHydrolase-like"/>
</dbReference>
<feature type="region of interest" description="Disordered" evidence="10">
    <location>
        <begin position="80"/>
        <end position="99"/>
    </location>
</feature>
<sequence>MGQANLPERTRLLMAAKLPKKAKKLIEEAAEVSLDAVLGNQKGLINESVDVLYHLIVLWRSCDVTPDLVWAEMNRRANNLGVSEKLPKKPNKGDVQKLA</sequence>
<evidence type="ECO:0000256" key="8">
    <source>
        <dbReference type="ARBA" id="ARBA00022840"/>
    </source>
</evidence>
<proteinExistence type="inferred from homology"/>
<dbReference type="Gene3D" id="1.10.287.1080">
    <property type="entry name" value="MazG-like"/>
    <property type="match status" value="1"/>
</dbReference>
<evidence type="ECO:0000256" key="9">
    <source>
        <dbReference type="ARBA" id="ARBA00023102"/>
    </source>
</evidence>
<name>S9TUA4_MAGFU</name>
<keyword evidence="5" id="KW-0028">Amino-acid biosynthesis</keyword>
<dbReference type="GO" id="GO:0000105">
    <property type="term" value="P:L-histidine biosynthetic process"/>
    <property type="evidence" value="ECO:0007669"/>
    <property type="project" value="UniProtKB-UniPathway"/>
</dbReference>
<keyword evidence="9" id="KW-0368">Histidine biosynthesis</keyword>
<dbReference type="GO" id="GO:0005524">
    <property type="term" value="F:ATP binding"/>
    <property type="evidence" value="ECO:0007669"/>
    <property type="project" value="UniProtKB-KW"/>
</dbReference>
<reference evidence="11 12" key="1">
    <citation type="submission" date="2013-04" db="EMBL/GenBank/DDBJ databases">
        <authorList>
            <person name="Kuznetsov B."/>
            <person name="Ivanovsky R."/>
        </authorList>
    </citation>
    <scope>NUCLEOTIDE SEQUENCE [LARGE SCALE GENOMIC DNA]</scope>
    <source>
        <strain evidence="11 12">MGU-K5</strain>
    </source>
</reference>
<dbReference type="EMBL" id="AQPH01000022">
    <property type="protein sequence ID" value="EPY02065.1"/>
    <property type="molecule type" value="Genomic_DNA"/>
</dbReference>
<evidence type="ECO:0000256" key="4">
    <source>
        <dbReference type="ARBA" id="ARBA00012414"/>
    </source>
</evidence>
<dbReference type="SUPFAM" id="SSF101386">
    <property type="entry name" value="all-alpha NTP pyrophosphatases"/>
    <property type="match status" value="1"/>
</dbReference>
<gene>
    <name evidence="11" type="ORF">K678_07772</name>
</gene>
<protein>
    <recommendedName>
        <fullName evidence="4">phosphoribosyl-ATP diphosphatase</fullName>
        <ecNumber evidence="4">3.6.1.31</ecNumber>
    </recommendedName>
</protein>
<evidence type="ECO:0000256" key="1">
    <source>
        <dbReference type="ARBA" id="ARBA00001460"/>
    </source>
</evidence>
<comment type="similarity">
    <text evidence="3">Belongs to the PRA-PH family.</text>
</comment>
<dbReference type="UniPathway" id="UPA00031">
    <property type="reaction ID" value="UER00007"/>
</dbReference>
<dbReference type="EC" id="3.6.1.31" evidence="4"/>
<dbReference type="InterPro" id="IPR008179">
    <property type="entry name" value="HisE"/>
</dbReference>
<evidence type="ECO:0000256" key="10">
    <source>
        <dbReference type="SAM" id="MobiDB-lite"/>
    </source>
</evidence>
<evidence type="ECO:0000256" key="6">
    <source>
        <dbReference type="ARBA" id="ARBA00022741"/>
    </source>
</evidence>
<evidence type="ECO:0000313" key="12">
    <source>
        <dbReference type="Proteomes" id="UP000015350"/>
    </source>
</evidence>